<evidence type="ECO:0000259" key="16">
    <source>
        <dbReference type="PROSITE" id="PS51363"/>
    </source>
</evidence>
<dbReference type="SUPFAM" id="SSF75689">
    <property type="entry name" value="Zinc-binding domain of translation initiation factor 2 beta"/>
    <property type="match status" value="1"/>
</dbReference>
<protein>
    <recommendedName>
        <fullName evidence="3">Eukaryotic translation initiation factor 5</fullName>
    </recommendedName>
</protein>
<keyword evidence="7 18" id="KW-0396">Initiation factor</keyword>
<evidence type="ECO:0000256" key="5">
    <source>
        <dbReference type="ARBA" id="ARBA00022490"/>
    </source>
</evidence>
<dbReference type="InterPro" id="IPR045196">
    <property type="entry name" value="IF2/IF5"/>
</dbReference>
<reference evidence="18" key="1">
    <citation type="submission" date="2025-08" db="UniProtKB">
        <authorList>
            <consortium name="RefSeq"/>
        </authorList>
    </citation>
    <scope>IDENTIFICATION</scope>
</reference>
<evidence type="ECO:0000256" key="14">
    <source>
        <dbReference type="ARBA" id="ARBA00065967"/>
    </source>
</evidence>
<keyword evidence="5" id="KW-0963">Cytoplasm</keyword>
<name>A0A6P3FEU4_OCTDE</name>
<keyword evidence="6" id="KW-1017">Isopeptide bond</keyword>
<dbReference type="SUPFAM" id="SSF100966">
    <property type="entry name" value="Translation initiation factor 2 beta, aIF2beta, N-terminal domain"/>
    <property type="match status" value="1"/>
</dbReference>
<dbReference type="GO" id="GO:0005092">
    <property type="term" value="F:GDP-dissociation inhibitor activity"/>
    <property type="evidence" value="ECO:0007669"/>
    <property type="project" value="TreeGrafter"/>
</dbReference>
<dbReference type="AlphaFoldDB" id="A0A6P3FEU4"/>
<dbReference type="GO" id="GO:0005096">
    <property type="term" value="F:GTPase activator activity"/>
    <property type="evidence" value="ECO:0007669"/>
    <property type="project" value="UniProtKB-KW"/>
</dbReference>
<keyword evidence="17" id="KW-1185">Reference proteome</keyword>
<sequence>MSVNVNRSVSDQFYRYKMPRLIAKVEGKGNGIKTVIVNMVDVAKALNRPPTYPTKYFGCELGAQTQFDVKNDRYIVNGSHEANKLQDMLDGFIKKFVLCPECENPETDLHVNPKKQTIGNSCKACGYRGMLDTHHKLCTFILKNPLSSSETPPPPPPSEMSPPPRAVEEEEDDDWGEDTTEEAQRRRMDEISDHAKVLTLSDDLERTVEERVNILFDFVKKKKEEGIIDSSDKEIVAEAERLDVKAMGPLVLTEVLFNEKIREQIKKYRRHFLRFCHNNKKAQRYLLHGLECVVAMHQAQLLSKIPHILKEMYDADLLEEEVIISWSEKASKKYVSKELAKEIRVKAEPFIKWLKEAEEESSGGEDEEEDENIEAEAGGRGGAAWGRGEERAQAAWESRPHAQRLPRSRVGADAADGTAGERLGSSARRAGRRAGSRPGTAERASELRIRAAPAPPGAFRGLREVELRSSVREDKELSSRQQGPRCRLSNPGSGRTARSRLLAEDRGRGLPGTGRRRDRGRGLPGTGRRRDRGRGLPGTVR</sequence>
<keyword evidence="4" id="KW-0343">GTPase activation</keyword>
<dbReference type="CDD" id="cd11561">
    <property type="entry name" value="W2_eIF5"/>
    <property type="match status" value="1"/>
</dbReference>
<evidence type="ECO:0000256" key="12">
    <source>
        <dbReference type="ARBA" id="ARBA00023134"/>
    </source>
</evidence>
<dbReference type="SMART" id="SM00515">
    <property type="entry name" value="eIF5C"/>
    <property type="match status" value="1"/>
</dbReference>
<keyword evidence="10" id="KW-0832">Ubl conjugation</keyword>
<dbReference type="Pfam" id="PF02020">
    <property type="entry name" value="W2"/>
    <property type="match status" value="1"/>
</dbReference>
<comment type="similarity">
    <text evidence="2">Belongs to the eIF-2-beta/eIF-5 family.</text>
</comment>
<feature type="compositionally biased region" description="Basic and acidic residues" evidence="15">
    <location>
        <begin position="461"/>
        <end position="478"/>
    </location>
</feature>
<dbReference type="InterPro" id="IPR002735">
    <property type="entry name" value="Transl_init_fac_IF2/IF5_dom"/>
</dbReference>
<evidence type="ECO:0000256" key="6">
    <source>
        <dbReference type="ARBA" id="ARBA00022499"/>
    </source>
</evidence>
<dbReference type="GO" id="GO:0071074">
    <property type="term" value="F:eukaryotic initiation factor eIF2 binding"/>
    <property type="evidence" value="ECO:0007669"/>
    <property type="project" value="TreeGrafter"/>
</dbReference>
<evidence type="ECO:0000313" key="18">
    <source>
        <dbReference type="RefSeq" id="XP_004645481.1"/>
    </source>
</evidence>
<evidence type="ECO:0000256" key="15">
    <source>
        <dbReference type="SAM" id="MobiDB-lite"/>
    </source>
</evidence>
<dbReference type="GO" id="GO:0005829">
    <property type="term" value="C:cytosol"/>
    <property type="evidence" value="ECO:0007669"/>
    <property type="project" value="TreeGrafter"/>
</dbReference>
<evidence type="ECO:0000256" key="13">
    <source>
        <dbReference type="ARBA" id="ARBA00053999"/>
    </source>
</evidence>
<dbReference type="GO" id="GO:0003743">
    <property type="term" value="F:translation initiation factor activity"/>
    <property type="evidence" value="ECO:0007669"/>
    <property type="project" value="UniProtKB-KW"/>
</dbReference>
<dbReference type="RefSeq" id="XP_004645481.1">
    <property type="nucleotide sequence ID" value="XM_004645424.1"/>
</dbReference>
<feature type="compositionally biased region" description="Acidic residues" evidence="15">
    <location>
        <begin position="168"/>
        <end position="181"/>
    </location>
</feature>
<dbReference type="SMART" id="SM00653">
    <property type="entry name" value="eIF2B_5"/>
    <property type="match status" value="1"/>
</dbReference>
<dbReference type="FunFam" id="2.20.25.350:FF:000002">
    <property type="entry name" value="Eukaryotic translation initiation factor 5"/>
    <property type="match status" value="1"/>
</dbReference>
<dbReference type="Gene3D" id="3.30.30.170">
    <property type="match status" value="1"/>
</dbReference>
<evidence type="ECO:0000313" key="17">
    <source>
        <dbReference type="Proteomes" id="UP000515203"/>
    </source>
</evidence>
<dbReference type="SUPFAM" id="SSF48371">
    <property type="entry name" value="ARM repeat"/>
    <property type="match status" value="1"/>
</dbReference>
<feature type="compositionally biased region" description="Pro residues" evidence="15">
    <location>
        <begin position="151"/>
        <end position="165"/>
    </location>
</feature>
<comment type="subcellular location">
    <subcellularLocation>
        <location evidence="1">Cytoplasm</location>
    </subcellularLocation>
</comment>
<dbReference type="PROSITE" id="PS51363">
    <property type="entry name" value="W2"/>
    <property type="match status" value="1"/>
</dbReference>
<dbReference type="Pfam" id="PF01873">
    <property type="entry name" value="eIF-5_eIF-2B"/>
    <property type="match status" value="1"/>
</dbReference>
<dbReference type="InParanoid" id="A0A6P3FEU4"/>
<comment type="subunit">
    <text evidence="14">Component of the 43S pre-initiation complex (43S PIC), which is composed of the 40S ribosomal subunit, EIF1, eIF1A (EIF1AX), eIF3 complex, EIF5 and eIF2-GTP-initiator tRNA complex (eIF2 ternary complex). Interacts with eIF1A (EIF1AX) during scanning. Interacts through its C-terminal domain (CTD) with EIF1 or with eIF2-beta (EIF2S2) (mutually exclusive) through a common binding site. Interacts through its C-terminal domain (CTD) with the CTD of EIF5B. Interacts with FMR1 isoform 6; this interaction occurs in a RNA-dependent manner.</text>
</comment>
<dbReference type="InterPro" id="IPR016024">
    <property type="entry name" value="ARM-type_fold"/>
</dbReference>
<evidence type="ECO:0000256" key="8">
    <source>
        <dbReference type="ARBA" id="ARBA00022553"/>
    </source>
</evidence>
<dbReference type="FunFam" id="3.30.30.170:FF:000002">
    <property type="entry name" value="Eukaryotic translation initiation factor 5"/>
    <property type="match status" value="1"/>
</dbReference>
<dbReference type="GO" id="GO:0005525">
    <property type="term" value="F:GTP binding"/>
    <property type="evidence" value="ECO:0007669"/>
    <property type="project" value="UniProtKB-KW"/>
</dbReference>
<dbReference type="OrthoDB" id="10250831at2759"/>
<dbReference type="GeneID" id="101586211"/>
<keyword evidence="8" id="KW-0597">Phosphoprotein</keyword>
<keyword evidence="11" id="KW-0648">Protein biosynthesis</keyword>
<dbReference type="PANTHER" id="PTHR23001:SF7">
    <property type="entry name" value="EUKARYOTIC TRANSLATION INITIATION FACTOR 5"/>
    <property type="match status" value="1"/>
</dbReference>
<dbReference type="Gene3D" id="1.25.40.180">
    <property type="match status" value="1"/>
</dbReference>
<gene>
    <name evidence="18" type="primary">Eif5</name>
</gene>
<evidence type="ECO:0000256" key="11">
    <source>
        <dbReference type="ARBA" id="ARBA00022917"/>
    </source>
</evidence>
<evidence type="ECO:0000256" key="10">
    <source>
        <dbReference type="ARBA" id="ARBA00022843"/>
    </source>
</evidence>
<accession>A0A6P3FEU4</accession>
<feature type="domain" description="W2" evidence="16">
    <location>
        <begin position="205"/>
        <end position="364"/>
    </location>
</feature>
<feature type="region of interest" description="Disordered" evidence="15">
    <location>
        <begin position="357"/>
        <end position="541"/>
    </location>
</feature>
<organism evidence="17 18">
    <name type="scientific">Octodon degus</name>
    <name type="common">Degu</name>
    <name type="synonym">Sciurus degus</name>
    <dbReference type="NCBI Taxonomy" id="10160"/>
    <lineage>
        <taxon>Eukaryota</taxon>
        <taxon>Metazoa</taxon>
        <taxon>Chordata</taxon>
        <taxon>Craniata</taxon>
        <taxon>Vertebrata</taxon>
        <taxon>Euteleostomi</taxon>
        <taxon>Mammalia</taxon>
        <taxon>Eutheria</taxon>
        <taxon>Euarchontoglires</taxon>
        <taxon>Glires</taxon>
        <taxon>Rodentia</taxon>
        <taxon>Hystricomorpha</taxon>
        <taxon>Octodontidae</taxon>
        <taxon>Octodon</taxon>
    </lineage>
</organism>
<dbReference type="InterPro" id="IPR016189">
    <property type="entry name" value="Transl_init_fac_IF2/IF5_N"/>
</dbReference>
<keyword evidence="9" id="KW-0547">Nucleotide-binding</keyword>
<dbReference type="CTD" id="1983"/>
<evidence type="ECO:0000256" key="2">
    <source>
        <dbReference type="ARBA" id="ARBA00010397"/>
    </source>
</evidence>
<feature type="region of interest" description="Disordered" evidence="15">
    <location>
        <begin position="144"/>
        <end position="188"/>
    </location>
</feature>
<dbReference type="Proteomes" id="UP000515203">
    <property type="component" value="Unplaced"/>
</dbReference>
<dbReference type="InterPro" id="IPR003307">
    <property type="entry name" value="W2_domain"/>
</dbReference>
<evidence type="ECO:0000256" key="3">
    <source>
        <dbReference type="ARBA" id="ARBA00018059"/>
    </source>
</evidence>
<feature type="compositionally biased region" description="Acidic residues" evidence="15">
    <location>
        <begin position="357"/>
        <end position="374"/>
    </location>
</feature>
<dbReference type="InterPro" id="IPR016190">
    <property type="entry name" value="Transl_init_fac_IF2/IF5_Zn-bd"/>
</dbReference>
<evidence type="ECO:0000256" key="9">
    <source>
        <dbReference type="ARBA" id="ARBA00022741"/>
    </source>
</evidence>
<dbReference type="PANTHER" id="PTHR23001">
    <property type="entry name" value="EUKARYOTIC TRANSLATION INITIATION FACTOR"/>
    <property type="match status" value="1"/>
</dbReference>
<dbReference type="Gene3D" id="2.20.25.350">
    <property type="match status" value="1"/>
</dbReference>
<keyword evidence="12" id="KW-0342">GTP-binding</keyword>
<dbReference type="FunFam" id="1.25.40.180:FF:000018">
    <property type="entry name" value="eukaryotic translation initiation factor 5"/>
    <property type="match status" value="1"/>
</dbReference>
<comment type="function">
    <text evidence="13">Component of the 43S pre-initiation complex (43S PIC), which binds to the mRNA cap-proximal region, scans mRNA 5'-untranslated region, and locates the initiation codon. In this complex, acts as a GTPase-activating protein, by promoting GTP hydrolysis by eIF2G (EIF2S3). During scanning, interacts with both EIF1 (via its C-terminal domain (CTD)) and EIF1A (via its NTD). This interaction with EIF1A contributes to the maintenance of EIF1 within the open 43S PIC. When start codon is recognized, EIF5, via its NTD, induces eIF2G (EIF2S3) to hydrolyze the GTP. Start codon recognition also induces a conformational change of the PIC to a closed state. This change increases the affinity of EIF5-CTD for EIF2-beta (EIF2S2), which allows the release, by an indirect mechanism, of EIF1 from the PIC. Finally, EIF5 stabilizes the PIC in its closed conformation.</text>
</comment>
<evidence type="ECO:0000256" key="7">
    <source>
        <dbReference type="ARBA" id="ARBA00022540"/>
    </source>
</evidence>
<dbReference type="GO" id="GO:0001732">
    <property type="term" value="P:formation of cytoplasmic translation initiation complex"/>
    <property type="evidence" value="ECO:0007669"/>
    <property type="project" value="TreeGrafter"/>
</dbReference>
<evidence type="ECO:0000256" key="4">
    <source>
        <dbReference type="ARBA" id="ARBA00022468"/>
    </source>
</evidence>
<proteinExistence type="inferred from homology"/>
<evidence type="ECO:0000256" key="1">
    <source>
        <dbReference type="ARBA" id="ARBA00004496"/>
    </source>
</evidence>